<gene>
    <name evidence="3" type="ORF">HJC23_012791</name>
</gene>
<evidence type="ECO:0000256" key="1">
    <source>
        <dbReference type="SAM" id="Coils"/>
    </source>
</evidence>
<organism evidence="3 4">
    <name type="scientific">Cyclotella cryptica</name>
    <dbReference type="NCBI Taxonomy" id="29204"/>
    <lineage>
        <taxon>Eukaryota</taxon>
        <taxon>Sar</taxon>
        <taxon>Stramenopiles</taxon>
        <taxon>Ochrophyta</taxon>
        <taxon>Bacillariophyta</taxon>
        <taxon>Coscinodiscophyceae</taxon>
        <taxon>Thalassiosirophycidae</taxon>
        <taxon>Stephanodiscales</taxon>
        <taxon>Stephanodiscaceae</taxon>
        <taxon>Cyclotella</taxon>
    </lineage>
</organism>
<keyword evidence="1" id="KW-0175">Coiled coil</keyword>
<feature type="compositionally biased region" description="Low complexity" evidence="2">
    <location>
        <begin position="543"/>
        <end position="555"/>
    </location>
</feature>
<feature type="compositionally biased region" description="Polar residues" evidence="2">
    <location>
        <begin position="220"/>
        <end position="231"/>
    </location>
</feature>
<feature type="region of interest" description="Disordered" evidence="2">
    <location>
        <begin position="53"/>
        <end position="89"/>
    </location>
</feature>
<comment type="caution">
    <text evidence="3">The sequence shown here is derived from an EMBL/GenBank/DDBJ whole genome shotgun (WGS) entry which is preliminary data.</text>
</comment>
<proteinExistence type="predicted"/>
<feature type="compositionally biased region" description="Low complexity" evidence="2">
    <location>
        <begin position="118"/>
        <end position="128"/>
    </location>
</feature>
<feature type="compositionally biased region" description="Polar residues" evidence="2">
    <location>
        <begin position="249"/>
        <end position="266"/>
    </location>
</feature>
<feature type="coiled-coil region" evidence="1">
    <location>
        <begin position="270"/>
        <end position="325"/>
    </location>
</feature>
<dbReference type="Proteomes" id="UP001516023">
    <property type="component" value="Unassembled WGS sequence"/>
</dbReference>
<feature type="region of interest" description="Disordered" evidence="2">
    <location>
        <begin position="220"/>
        <end position="266"/>
    </location>
</feature>
<evidence type="ECO:0000313" key="4">
    <source>
        <dbReference type="Proteomes" id="UP001516023"/>
    </source>
</evidence>
<feature type="compositionally biased region" description="Polar residues" evidence="2">
    <location>
        <begin position="63"/>
        <end position="89"/>
    </location>
</feature>
<reference evidence="3 4" key="1">
    <citation type="journal article" date="2020" name="G3 (Bethesda)">
        <title>Improved Reference Genome for Cyclotella cryptica CCMP332, a Model for Cell Wall Morphogenesis, Salinity Adaptation, and Lipid Production in Diatoms (Bacillariophyta).</title>
        <authorList>
            <person name="Roberts W.R."/>
            <person name="Downey K.M."/>
            <person name="Ruck E.C."/>
            <person name="Traller J.C."/>
            <person name="Alverson A.J."/>
        </authorList>
    </citation>
    <scope>NUCLEOTIDE SEQUENCE [LARGE SCALE GENOMIC DNA]</scope>
    <source>
        <strain evidence="3 4">CCMP332</strain>
    </source>
</reference>
<dbReference type="EMBL" id="JABMIG020000077">
    <property type="protein sequence ID" value="KAL3794781.1"/>
    <property type="molecule type" value="Genomic_DNA"/>
</dbReference>
<sequence>MPIHHVDASDVELFETFGVSDIIQSGAAQNNSSSLNSSYWRSKQNELDASVRTVPDSFDNGMQDGQRNHASTSFGGSSHSTPISCGRNTGSFRSRGLHSSFRSVQESIDSHASEGRHSFASAGSSHSASLNYGRNTFSSKCQGPIYEDVDDTQSSEGLHLSSEFDTSQKQNGKGHGFISEEDDTQSLSTTEDSFSIANQQHPYASSASRLSFQHHQTILQQPQHNVSQNHRQNNRLRQSRLKSEGDSASVHSFVSQNQEGTYSSQLESRVTKLSLELATTKTSLDELQLEHRRLHDENKELKTAVSLLADENEQLHRMIEKLEKDKLLMTMEKTVGVACSAEGRRSSFLCRSVESRREDDTAIAVSTFRAEPRGGVKKKPVRRKPKVGEELEVPFRSDCNESSKNRRNSFGSDADFSLGDAGDALSVAMSIQSITDIEEMAKLVSDGASTSRKDKCESEDYDESDPFATWSAPGERAKYNTHKNWFRRGVEAMNHQQEVDGDCDEFGGDPFDTCSKSVDQIEQLFSHDKLESFPQERKGGGFQLFRGLRRNGGPK</sequence>
<accession>A0ABD3Q5D1</accession>
<feature type="region of interest" description="Disordered" evidence="2">
    <location>
        <begin position="532"/>
        <end position="555"/>
    </location>
</feature>
<dbReference type="AlphaFoldDB" id="A0ABD3Q5D1"/>
<feature type="region of interest" description="Disordered" evidence="2">
    <location>
        <begin position="446"/>
        <end position="465"/>
    </location>
</feature>
<feature type="compositionally biased region" description="Basic and acidic residues" evidence="2">
    <location>
        <begin position="108"/>
        <end position="117"/>
    </location>
</feature>
<feature type="region of interest" description="Disordered" evidence="2">
    <location>
        <begin position="143"/>
        <end position="192"/>
    </location>
</feature>
<name>A0ABD3Q5D1_9STRA</name>
<protein>
    <submittedName>
        <fullName evidence="3">Uncharacterized protein</fullName>
    </submittedName>
</protein>
<evidence type="ECO:0000256" key="2">
    <source>
        <dbReference type="SAM" id="MobiDB-lite"/>
    </source>
</evidence>
<evidence type="ECO:0000313" key="3">
    <source>
        <dbReference type="EMBL" id="KAL3794781.1"/>
    </source>
</evidence>
<keyword evidence="4" id="KW-1185">Reference proteome</keyword>
<feature type="region of interest" description="Disordered" evidence="2">
    <location>
        <begin position="103"/>
        <end position="128"/>
    </location>
</feature>